<gene>
    <name evidence="2" type="ORF">ACFOHJ_01805</name>
</gene>
<evidence type="ECO:0000313" key="2">
    <source>
        <dbReference type="EMBL" id="MFC3204934.1"/>
    </source>
</evidence>
<feature type="region of interest" description="Disordered" evidence="1">
    <location>
        <begin position="1"/>
        <end position="129"/>
    </location>
</feature>
<organism evidence="2 3">
    <name type="scientific">Aquamicrobium soli</name>
    <dbReference type="NCBI Taxonomy" id="1811518"/>
    <lineage>
        <taxon>Bacteria</taxon>
        <taxon>Pseudomonadati</taxon>
        <taxon>Pseudomonadota</taxon>
        <taxon>Alphaproteobacteria</taxon>
        <taxon>Hyphomicrobiales</taxon>
        <taxon>Phyllobacteriaceae</taxon>
        <taxon>Aquamicrobium</taxon>
    </lineage>
</organism>
<evidence type="ECO:0000313" key="3">
    <source>
        <dbReference type="Proteomes" id="UP001595583"/>
    </source>
</evidence>
<name>A0ABV7K3F5_9HYPH</name>
<feature type="compositionally biased region" description="Basic and acidic residues" evidence="1">
    <location>
        <begin position="1"/>
        <end position="23"/>
    </location>
</feature>
<keyword evidence="3" id="KW-1185">Reference proteome</keyword>
<comment type="caution">
    <text evidence="2">The sequence shown here is derived from an EMBL/GenBank/DDBJ whole genome shotgun (WGS) entry which is preliminary data.</text>
</comment>
<dbReference type="RefSeq" id="WP_378217867.1">
    <property type="nucleotide sequence ID" value="NZ_JBHRTK010000001.1"/>
</dbReference>
<protein>
    <submittedName>
        <fullName evidence="2">Uncharacterized protein</fullName>
    </submittedName>
</protein>
<feature type="compositionally biased region" description="Basic and acidic residues" evidence="1">
    <location>
        <begin position="83"/>
        <end position="96"/>
    </location>
</feature>
<reference evidence="3" key="1">
    <citation type="journal article" date="2019" name="Int. J. Syst. Evol. Microbiol.">
        <title>The Global Catalogue of Microorganisms (GCM) 10K type strain sequencing project: providing services to taxonomists for standard genome sequencing and annotation.</title>
        <authorList>
            <consortium name="The Broad Institute Genomics Platform"/>
            <consortium name="The Broad Institute Genome Sequencing Center for Infectious Disease"/>
            <person name="Wu L."/>
            <person name="Ma J."/>
        </authorList>
    </citation>
    <scope>NUCLEOTIDE SEQUENCE [LARGE SCALE GENOMIC DNA]</scope>
    <source>
        <strain evidence="3">KCTC 52165</strain>
    </source>
</reference>
<accession>A0ABV7K3F5</accession>
<proteinExistence type="predicted"/>
<dbReference type="Proteomes" id="UP001595583">
    <property type="component" value="Unassembled WGS sequence"/>
</dbReference>
<sequence>MPDSKRFESDEVQGSERDARPPDESFPPFDDPANSPAPAGSPVQETAPEPARKPQDPIYAGHPEFSQDAAKNAPPPSGLGNSERVDDANEKTRHSEGQNPPGASTQNPEVSREALETAIDKHSKSAGTQ</sequence>
<evidence type="ECO:0000256" key="1">
    <source>
        <dbReference type="SAM" id="MobiDB-lite"/>
    </source>
</evidence>
<feature type="compositionally biased region" description="Polar residues" evidence="1">
    <location>
        <begin position="97"/>
        <end position="109"/>
    </location>
</feature>
<dbReference type="EMBL" id="JBHRTK010000001">
    <property type="protein sequence ID" value="MFC3204934.1"/>
    <property type="molecule type" value="Genomic_DNA"/>
</dbReference>
<feature type="compositionally biased region" description="Basic and acidic residues" evidence="1">
    <location>
        <begin position="110"/>
        <end position="123"/>
    </location>
</feature>